<accession>A0ABM4VBT9</accession>
<dbReference type="PANTHER" id="PTHR47723">
    <property type="entry name" value="OS05G0353850 PROTEIN"/>
    <property type="match status" value="1"/>
</dbReference>
<evidence type="ECO:0000313" key="2">
    <source>
        <dbReference type="RefSeq" id="XP_071917010.1"/>
    </source>
</evidence>
<proteinExistence type="predicted"/>
<evidence type="ECO:0008006" key="3">
    <source>
        <dbReference type="Google" id="ProtNLM"/>
    </source>
</evidence>
<dbReference type="CDD" id="cd06222">
    <property type="entry name" value="RNase_H_like"/>
    <property type="match status" value="1"/>
</dbReference>
<dbReference type="RefSeq" id="XP_071917010.1">
    <property type="nucleotide sequence ID" value="XM_072060909.1"/>
</dbReference>
<name>A0ABM4VBT9_COFAR</name>
<protein>
    <recommendedName>
        <fullName evidence="3">RNase H type-1 domain-containing protein</fullName>
    </recommendedName>
</protein>
<sequence>MRSRLASWWCQPKRHSRMESLNIVLPSILCWHIWLARNLAHFEGQCLGRQTICDRILTDVVGVFCRKDVGEPDGFGSWYAFYSSISGWRPRYSHRVVCWEFPAQRSCKLNTDGCSLGNLGVSGGDGVLRDSSGALLFGFSIPFGELTCIQTEVKSLLFWVQQCLLQGFSRIQLDMLMAIQGLEWTVGHCFCEANQVAAALAKVGA</sequence>
<dbReference type="InterPro" id="IPR044730">
    <property type="entry name" value="RNase_H-like_dom_plant"/>
</dbReference>
<dbReference type="GeneID" id="140012634"/>
<dbReference type="InterPro" id="IPR053151">
    <property type="entry name" value="RNase_H-like"/>
</dbReference>
<reference evidence="2" key="1">
    <citation type="submission" date="2025-08" db="UniProtKB">
        <authorList>
            <consortium name="RefSeq"/>
        </authorList>
    </citation>
    <scope>IDENTIFICATION</scope>
    <source>
        <tissue evidence="2">Leaves</tissue>
    </source>
</reference>
<keyword evidence="1" id="KW-1185">Reference proteome</keyword>
<organism evidence="1 2">
    <name type="scientific">Coffea arabica</name>
    <name type="common">Arabian coffee</name>
    <dbReference type="NCBI Taxonomy" id="13443"/>
    <lineage>
        <taxon>Eukaryota</taxon>
        <taxon>Viridiplantae</taxon>
        <taxon>Streptophyta</taxon>
        <taxon>Embryophyta</taxon>
        <taxon>Tracheophyta</taxon>
        <taxon>Spermatophyta</taxon>
        <taxon>Magnoliopsida</taxon>
        <taxon>eudicotyledons</taxon>
        <taxon>Gunneridae</taxon>
        <taxon>Pentapetalae</taxon>
        <taxon>asterids</taxon>
        <taxon>lamiids</taxon>
        <taxon>Gentianales</taxon>
        <taxon>Rubiaceae</taxon>
        <taxon>Ixoroideae</taxon>
        <taxon>Gardenieae complex</taxon>
        <taxon>Bertiereae - Coffeeae clade</taxon>
        <taxon>Coffeeae</taxon>
        <taxon>Coffea</taxon>
    </lineage>
</organism>
<evidence type="ECO:0000313" key="1">
    <source>
        <dbReference type="Proteomes" id="UP001652660"/>
    </source>
</evidence>
<gene>
    <name evidence="2" type="primary">LOC140012634</name>
</gene>
<dbReference type="Proteomes" id="UP001652660">
    <property type="component" value="Chromosome 8e"/>
</dbReference>
<dbReference type="PANTHER" id="PTHR47723:SF19">
    <property type="entry name" value="POLYNUCLEOTIDYL TRANSFERASE, RIBONUCLEASE H-LIKE SUPERFAMILY PROTEIN"/>
    <property type="match status" value="1"/>
</dbReference>